<protein>
    <submittedName>
        <fullName evidence="1">Uncharacterized protein</fullName>
    </submittedName>
</protein>
<evidence type="ECO:0000313" key="1">
    <source>
        <dbReference type="EMBL" id="CRI46383.1"/>
    </source>
</evidence>
<sequence>MRVYSSGGILNTLAPTRMGLRPSTSSMHRLRRGLPGYLILFAPLAFAP</sequence>
<organism evidence="1">
    <name type="scientific">Chlamydia pneumoniae</name>
    <name type="common">Chlamydophila pneumoniae</name>
    <dbReference type="NCBI Taxonomy" id="83558"/>
    <lineage>
        <taxon>Bacteria</taxon>
        <taxon>Pseudomonadati</taxon>
        <taxon>Chlamydiota</taxon>
        <taxon>Chlamydiia</taxon>
        <taxon>Chlamydiales</taxon>
        <taxon>Chlamydiaceae</taxon>
        <taxon>Chlamydia/Chlamydophila group</taxon>
        <taxon>Chlamydia</taxon>
    </lineage>
</organism>
<accession>A0A0F7XA49</accession>
<dbReference type="AlphaFoldDB" id="A0A0F7XA49"/>
<reference evidence="1" key="1">
    <citation type="submission" date="2015-05" db="EMBL/GenBank/DDBJ databases">
        <authorList>
            <person name="Rattei Thomas"/>
        </authorList>
    </citation>
    <scope>NUCLEOTIDE SEQUENCE</scope>
    <source>
        <strain evidence="1">MUL2216</strain>
    </source>
</reference>
<gene>
    <name evidence="1" type="ORF">BN1224_MUL2216_F_04380</name>
</gene>
<proteinExistence type="predicted"/>
<dbReference type="EMBL" id="LN847227">
    <property type="protein sequence ID" value="CRI46383.1"/>
    <property type="molecule type" value="Genomic_DNA"/>
</dbReference>
<name>A0A0F7XA49_CHLPN</name>